<evidence type="ECO:0000256" key="1">
    <source>
        <dbReference type="ARBA" id="ARBA00006429"/>
    </source>
</evidence>
<evidence type="ECO:0008006" key="8">
    <source>
        <dbReference type="Google" id="ProtNLM"/>
    </source>
</evidence>
<dbReference type="CDD" id="cd04486">
    <property type="entry name" value="YhcR_OBF_like"/>
    <property type="match status" value="1"/>
</dbReference>
<protein>
    <recommendedName>
        <fullName evidence="8">Endonuclease I</fullName>
    </recommendedName>
</protein>
<evidence type="ECO:0000256" key="3">
    <source>
        <dbReference type="SAM" id="SignalP"/>
    </source>
</evidence>
<gene>
    <name evidence="6" type="ORF">tinsulaeT_18820</name>
</gene>
<dbReference type="InterPro" id="IPR044925">
    <property type="entry name" value="His-Me_finger_sf"/>
</dbReference>
<keyword evidence="7" id="KW-1185">Reference proteome</keyword>
<dbReference type="CDD" id="cd10283">
    <property type="entry name" value="MnuA_DNase1-like"/>
    <property type="match status" value="1"/>
</dbReference>
<feature type="region of interest" description="Disordered" evidence="2">
    <location>
        <begin position="289"/>
        <end position="313"/>
    </location>
</feature>
<sequence>MEVKPLVLLASLCALHAQADEVTNACYNCPPLDRVADATNFDDSSYYADALVAISNNQSAADVKAKITASISQNHKTLTYSEVWTALTQTDEDPANTDNVILLYKGTSIPKMSNGSGTQSSDPDNWNREHVWAKSHGFSSSSNEAYTDIHHLRPTDISVNSSRGNLDFDNSDSPLSEAPSNSVDSDSFEPRNAVKGDVARMVFYMDTRYEGLGDITPDLQVLDRLTTNGEAALGRLCRLLEWHANDPVDATEIERNNRIYEFQGNRNPFIDHPEWVNVLYSAPACSGDGDTGGGDTGGGDTGGDTGGGDGGTSATSMMISGIIDGPLSGGIPKAVELYITSDIADLSNCGIGSANNGGGTDGQEFTFPAESAAAGTHIYVASESTGFTAFFGFAPDYISGAANVNGDDAIELFCNGKIVDTFGDINTDGSGQPWEYMDGWAYRNDNTAAAGTEFNIADWTFSGKNALDGQSNNDSAETPFPSKRFTVGEPLIITGIFDGPLSGGTPKAIELYVPFGITDLSACGIGSANNGGGTDGEEFTFPADAVSAGSYIYIATETAGFESFFGFAPSYTHGAAAVNGDDAIELFCNGQVIDTFGDINKDGTGQSWEYKDGWAYRNSGTTTDGTHFDINHWTFSGKDSNDGESTNDTADKPFPLATFAAGNDNEEPPVSALGQCYDHATLISAIQGETNTSPLVDQTHVVEGVVSAVFPDLKGFFIQEELVDQDDNPLTSEGLFVYNNQNTVTPTVGDVVRVIGNVAEHYDNTQISANEDLLNCATDSLVATPVTLPLASQYALEAVEGMLVSFEQTLTVVDNYSLSRYGEVTVASERLYNPTQIATPGDAANQIKAENVLKQLVIDDGRTVQNADSVPYPAPELSAENSLRVGSQVTNLEGVISYSYSKYRLQPTVAPNFIDANPRTFAPELANEGDLKIASFNVLNFFNGDGQGTGFPTSRGADTVEEFIRQRDKLISALLAMDADVVGLMELENDGFGEFSAIRDLVNGLNDNTAAGQWAFVNLNAEHVGTDKISSGIIYRSDKVAEVGIAAFTTTEPFNYGNRPPVVQTFEDLSNGDQLSLVVTHLRSKGSCSKAEGDDKDLNDGQGCWNATRVTAVNTLLAWLNTHPTGIAEDDYIILGDMNAYSMEDPINAYKTAGLSHLMQEFHGNQTHSYIYRGESGSLDHAFASSNMRKKVIAITDWHINADEPPALDYNMEYKSDYQLANLYADNAYRTSDHDPIVIALDTYQEFDVNWDNLSGNPGWRTYSFDLPAGMKVLEITSQNGSGDVQLFVEHNKKPTYGHFDCKSTEAGTKQACSFDNPTAGTWYIRIRGGRYNNVDMKAYYHN</sequence>
<dbReference type="Gene3D" id="2.60.120.380">
    <property type="match status" value="1"/>
</dbReference>
<dbReference type="NCBIfam" id="NF033681">
    <property type="entry name" value="ExeM_NucH_DNase"/>
    <property type="match status" value="1"/>
</dbReference>
<name>A0ABQ6GV68_9GAMM</name>
<dbReference type="InterPro" id="IPR036691">
    <property type="entry name" value="Endo/exonu/phosph_ase_sf"/>
</dbReference>
<dbReference type="EMBL" id="BSST01000001">
    <property type="protein sequence ID" value="GLX78542.1"/>
    <property type="molecule type" value="Genomic_DNA"/>
</dbReference>
<keyword evidence="3" id="KW-0732">Signal</keyword>
<reference evidence="6 7" key="1">
    <citation type="submission" date="2023-03" db="EMBL/GenBank/DDBJ databases">
        <title>Draft genome sequence of Thalassotalea insulae KCTC 62186T.</title>
        <authorList>
            <person name="Sawabe T."/>
        </authorList>
    </citation>
    <scope>NUCLEOTIDE SEQUENCE [LARGE SCALE GENOMIC DNA]</scope>
    <source>
        <strain evidence="6 7">KCTC 62186</strain>
    </source>
</reference>
<dbReference type="InterPro" id="IPR047971">
    <property type="entry name" value="ExeM-like"/>
</dbReference>
<feature type="domain" description="Endonuclease/exonuclease/phosphatase" evidence="4">
    <location>
        <begin position="934"/>
        <end position="1234"/>
    </location>
</feature>
<evidence type="ECO:0000259" key="5">
    <source>
        <dbReference type="Pfam" id="PF04151"/>
    </source>
</evidence>
<dbReference type="PANTHER" id="PTHR42834:SF1">
    <property type="entry name" value="ENDONUCLEASE_EXONUCLEASE_PHOSPHATASE FAMILY PROTEIN (AFU_ORTHOLOGUE AFUA_3G09210)"/>
    <property type="match status" value="1"/>
</dbReference>
<evidence type="ECO:0000259" key="4">
    <source>
        <dbReference type="Pfam" id="PF03372"/>
    </source>
</evidence>
<feature type="compositionally biased region" description="Polar residues" evidence="2">
    <location>
        <begin position="171"/>
        <end position="185"/>
    </location>
</feature>
<dbReference type="Pfam" id="PF03372">
    <property type="entry name" value="Exo_endo_phos"/>
    <property type="match status" value="1"/>
</dbReference>
<feature type="region of interest" description="Disordered" evidence="2">
    <location>
        <begin position="160"/>
        <end position="190"/>
    </location>
</feature>
<comment type="caution">
    <text evidence="6">The sequence shown here is derived from an EMBL/GenBank/DDBJ whole genome shotgun (WGS) entry which is preliminary data.</text>
</comment>
<dbReference type="PANTHER" id="PTHR42834">
    <property type="entry name" value="ENDONUCLEASE/EXONUCLEASE/PHOSPHATASE FAMILY PROTEIN (AFU_ORTHOLOGUE AFUA_3G09210)"/>
    <property type="match status" value="1"/>
</dbReference>
<feature type="signal peptide" evidence="3">
    <location>
        <begin position="1"/>
        <end position="19"/>
    </location>
</feature>
<dbReference type="RefSeq" id="WP_284244424.1">
    <property type="nucleotide sequence ID" value="NZ_BSST01000001.1"/>
</dbReference>
<dbReference type="InterPro" id="IPR005135">
    <property type="entry name" value="Endo/exonuclease/phosphatase"/>
</dbReference>
<feature type="domain" description="Peptidase C-terminal archaeal/bacterial" evidence="5">
    <location>
        <begin position="1262"/>
        <end position="1329"/>
    </location>
</feature>
<dbReference type="InterPro" id="IPR007280">
    <property type="entry name" value="Peptidase_C_arc/bac"/>
</dbReference>
<dbReference type="SUPFAM" id="SSF56219">
    <property type="entry name" value="DNase I-like"/>
    <property type="match status" value="1"/>
</dbReference>
<feature type="chain" id="PRO_5046181762" description="Endonuclease I" evidence="3">
    <location>
        <begin position="20"/>
        <end position="1343"/>
    </location>
</feature>
<comment type="similarity">
    <text evidence="1">Belongs to the EndA/NucM nuclease family.</text>
</comment>
<dbReference type="Pfam" id="PF04231">
    <property type="entry name" value="Endonuclease_1"/>
    <property type="match status" value="1"/>
</dbReference>
<dbReference type="Gene3D" id="3.60.10.10">
    <property type="entry name" value="Endonuclease/exonuclease/phosphatase"/>
    <property type="match status" value="1"/>
</dbReference>
<dbReference type="Proteomes" id="UP001157186">
    <property type="component" value="Unassembled WGS sequence"/>
</dbReference>
<dbReference type="InterPro" id="IPR007346">
    <property type="entry name" value="Endonuclease-I"/>
</dbReference>
<proteinExistence type="inferred from homology"/>
<accession>A0ABQ6GV68</accession>
<feature type="compositionally biased region" description="Gly residues" evidence="2">
    <location>
        <begin position="289"/>
        <end position="311"/>
    </location>
</feature>
<evidence type="ECO:0000313" key="6">
    <source>
        <dbReference type="EMBL" id="GLX78542.1"/>
    </source>
</evidence>
<organism evidence="6 7">
    <name type="scientific">Thalassotalea insulae</name>
    <dbReference type="NCBI Taxonomy" id="2056778"/>
    <lineage>
        <taxon>Bacteria</taxon>
        <taxon>Pseudomonadati</taxon>
        <taxon>Pseudomonadota</taxon>
        <taxon>Gammaproteobacteria</taxon>
        <taxon>Alteromonadales</taxon>
        <taxon>Colwelliaceae</taxon>
        <taxon>Thalassotalea</taxon>
    </lineage>
</organism>
<evidence type="ECO:0000313" key="7">
    <source>
        <dbReference type="Proteomes" id="UP001157186"/>
    </source>
</evidence>
<dbReference type="Pfam" id="PF04151">
    <property type="entry name" value="PPC"/>
    <property type="match status" value="1"/>
</dbReference>
<evidence type="ECO:0000256" key="2">
    <source>
        <dbReference type="SAM" id="MobiDB-lite"/>
    </source>
</evidence>
<dbReference type="SUPFAM" id="SSF54060">
    <property type="entry name" value="His-Me finger endonucleases"/>
    <property type="match status" value="1"/>
</dbReference>